<dbReference type="InterPro" id="IPR000477">
    <property type="entry name" value="RT_dom"/>
</dbReference>
<organism evidence="14 15">
    <name type="scientific">Dicentrarchus labrax</name>
    <name type="common">European seabass</name>
    <name type="synonym">Morone labrax</name>
    <dbReference type="NCBI Taxonomy" id="13489"/>
    <lineage>
        <taxon>Eukaryota</taxon>
        <taxon>Metazoa</taxon>
        <taxon>Chordata</taxon>
        <taxon>Craniata</taxon>
        <taxon>Vertebrata</taxon>
        <taxon>Euteleostomi</taxon>
        <taxon>Actinopterygii</taxon>
        <taxon>Neopterygii</taxon>
        <taxon>Teleostei</taxon>
        <taxon>Neoteleostei</taxon>
        <taxon>Acanthomorphata</taxon>
        <taxon>Eupercaria</taxon>
        <taxon>Moronidae</taxon>
        <taxon>Dicentrarchus</taxon>
    </lineage>
</organism>
<dbReference type="Gene3D" id="3.10.20.370">
    <property type="match status" value="1"/>
</dbReference>
<keyword evidence="5" id="KW-0378">Hydrolase</keyword>
<evidence type="ECO:0000256" key="8">
    <source>
        <dbReference type="ARBA" id="ARBA00022908"/>
    </source>
</evidence>
<dbReference type="PROSITE" id="PS00141">
    <property type="entry name" value="ASP_PROTEASE"/>
    <property type="match status" value="1"/>
</dbReference>
<accession>A0A8P4KS28</accession>
<evidence type="ECO:0000259" key="12">
    <source>
        <dbReference type="PROSITE" id="PS50878"/>
    </source>
</evidence>
<dbReference type="Gene3D" id="3.10.10.10">
    <property type="entry name" value="HIV Type 1 Reverse Transcriptase, subunit A, domain 1"/>
    <property type="match status" value="1"/>
</dbReference>
<dbReference type="GeneTree" id="ENSGT00940000160750"/>
<feature type="domain" description="RNase H type-1" evidence="13">
    <location>
        <begin position="801"/>
        <end position="949"/>
    </location>
</feature>
<dbReference type="PROSITE" id="PS50878">
    <property type="entry name" value="RT_POL"/>
    <property type="match status" value="1"/>
</dbReference>
<dbReference type="GO" id="GO:0006310">
    <property type="term" value="P:DNA recombination"/>
    <property type="evidence" value="ECO:0007669"/>
    <property type="project" value="UniProtKB-KW"/>
</dbReference>
<dbReference type="GO" id="GO:0015074">
    <property type="term" value="P:DNA integration"/>
    <property type="evidence" value="ECO:0007669"/>
    <property type="project" value="UniProtKB-KW"/>
</dbReference>
<dbReference type="Pfam" id="PF00075">
    <property type="entry name" value="RNase_H"/>
    <property type="match status" value="1"/>
</dbReference>
<name>A0A8P4KS28_DICLA</name>
<dbReference type="InterPro" id="IPR043502">
    <property type="entry name" value="DNA/RNA_pol_sf"/>
</dbReference>
<dbReference type="GO" id="GO:0003723">
    <property type="term" value="F:RNA binding"/>
    <property type="evidence" value="ECO:0007669"/>
    <property type="project" value="UniProtKB-KW"/>
</dbReference>
<keyword evidence="7" id="KW-0694">RNA-binding</keyword>
<dbReference type="InterPro" id="IPR001995">
    <property type="entry name" value="Peptidase_A2_cat"/>
</dbReference>
<dbReference type="InterPro" id="IPR036397">
    <property type="entry name" value="RNaseH_sf"/>
</dbReference>
<dbReference type="OrthoDB" id="8947436at2759"/>
<dbReference type="PROSITE" id="PS50175">
    <property type="entry name" value="ASP_PROT_RETROV"/>
    <property type="match status" value="1"/>
</dbReference>
<evidence type="ECO:0000259" key="13">
    <source>
        <dbReference type="PROSITE" id="PS50879"/>
    </source>
</evidence>
<dbReference type="SUPFAM" id="SSF56672">
    <property type="entry name" value="DNA/RNA polymerases"/>
    <property type="match status" value="1"/>
</dbReference>
<dbReference type="Gene3D" id="2.40.70.10">
    <property type="entry name" value="Acid Proteases"/>
    <property type="match status" value="1"/>
</dbReference>
<reference evidence="14" key="1">
    <citation type="submission" date="2025-05" db="UniProtKB">
        <authorList>
            <consortium name="Ensembl"/>
        </authorList>
    </citation>
    <scope>IDENTIFICATION</scope>
</reference>
<sequence length="968" mass="106809">MQKTPLTGTYVKYSTEPFLRMPKTVLTIKGKQMTFLVDSGATYSVIQEKYLTNVKMSGNFVHSQGATGAIVKEKFTVPLQCSNTIDGDTVSTKHGFLLSPHCPINLMGRDLMLTLNISLESTPDGLKVVRRHHALSMVQHSAKTPLYVYQWRIPHPLATDLVRQARELVSRHADFMRAESLHCTAYVSEGPDHDFEKHFYQDLNDVLCTSTLFWSGTRSAVSVSLTEGQMKDFHVEFSSPHISLSKATTDEWKGLGPFVKKCLNITDWCPTRDPSVMYSACFNIYKKPFHCTTNALRSVYLLSVPRSHCSQSFVSCPTDVSPALASLPDTLWAQGKYDVGLIKNCAPVKITPKSTFRPCKQQYPLKKEAIEGITPVFKSLLQAGVIIPCPDSPVRTPIFPVKKIRDRGQPTEWRFVQDLKAVNDAVIPHAPIVPNPYTLLAQIPSGAKWFSVVDLSNALFSVPVHPDSQFWFAFNFEGKAYTFTRLCQGYCESPSLYNQALSASLDPLVLTPGTALLQYVDDLLIAAPTQEQCERDTLKLLRHLATEGHKVSLSKLQYVKQAVTFLGYDISGKGKTLSPKRIEAIRTLPKPVTKKQVMSFLGTCSYCRTFIPNFALLEAPLGALYHGKNLSSSDHVTWTPEAYQAFLTLKEELQRAPTLGLPDPVKPFTQAVDERAGCMTSVLMQPHGDRLRPIAYFSAKLDPVAAGFPRCLRAVAACEKALMASRDIVGYSDVTLLVPHAVSLILLEQKTSHLSTARWLSYHTVSLDMPNVTVKHEEHDCLAELQIQCTPRVDLSDVPLQNADLVLYVDGSASRNPVSGNNCVGFSVVSDNATLRSGPLPRHLSAQAAELIALTEACKLGEGKSVTIYTDSRYAFGVVHDFGALWRHRKFLTSSGKHIAHHNLISDLLSAIMLPTRLAVCKCAAHTGHQDIVSLGNARADAAAKTAAAVSLPHTHSHIPVHPPHTHT</sequence>
<keyword evidence="3" id="KW-0808">Transferase</keyword>
<dbReference type="OMA" id="MAVHEIV"/>
<dbReference type="GO" id="GO:0004523">
    <property type="term" value="F:RNA-DNA hybrid ribonuclease activity"/>
    <property type="evidence" value="ECO:0007669"/>
    <property type="project" value="UniProtKB-EC"/>
</dbReference>
<comment type="similarity">
    <text evidence="1">Belongs to the beta type-B retroviral polymerase family. HERV class-II K(HML-2) pol subfamily.</text>
</comment>
<feature type="domain" description="Reverse transcriptase" evidence="12">
    <location>
        <begin position="382"/>
        <end position="570"/>
    </location>
</feature>
<keyword evidence="15" id="KW-1185">Reference proteome</keyword>
<dbReference type="PANTHER" id="PTHR33064">
    <property type="entry name" value="POL PROTEIN"/>
    <property type="match status" value="1"/>
</dbReference>
<dbReference type="InterPro" id="IPR041577">
    <property type="entry name" value="RT_RNaseH_2"/>
</dbReference>
<dbReference type="InterPro" id="IPR012337">
    <property type="entry name" value="RNaseH-like_sf"/>
</dbReference>
<dbReference type="GO" id="GO:0003964">
    <property type="term" value="F:RNA-directed DNA polymerase activity"/>
    <property type="evidence" value="ECO:0007669"/>
    <property type="project" value="UniProtKB-KW"/>
</dbReference>
<feature type="domain" description="Peptidase A2" evidence="11">
    <location>
        <begin position="33"/>
        <end position="111"/>
    </location>
</feature>
<dbReference type="InterPro" id="IPR002156">
    <property type="entry name" value="RNaseH_domain"/>
</dbReference>
<evidence type="ECO:0000256" key="7">
    <source>
        <dbReference type="ARBA" id="ARBA00022884"/>
    </source>
</evidence>
<evidence type="ECO:0000256" key="9">
    <source>
        <dbReference type="ARBA" id="ARBA00022918"/>
    </source>
</evidence>
<dbReference type="GO" id="GO:0006508">
    <property type="term" value="P:proteolysis"/>
    <property type="evidence" value="ECO:0007669"/>
    <property type="project" value="InterPro"/>
</dbReference>
<dbReference type="Ensembl" id="ENSDLAT00005073228.1">
    <property type="protein sequence ID" value="ENSDLAP00005080251.1"/>
    <property type="gene ID" value="ENSDLAG00005029797.1"/>
</dbReference>
<evidence type="ECO:0000256" key="6">
    <source>
        <dbReference type="ARBA" id="ARBA00022842"/>
    </source>
</evidence>
<keyword evidence="9" id="KW-0695">RNA-directed DNA polymerase</keyword>
<evidence type="ECO:0000256" key="3">
    <source>
        <dbReference type="ARBA" id="ARBA00022679"/>
    </source>
</evidence>
<evidence type="ECO:0000256" key="10">
    <source>
        <dbReference type="ARBA" id="ARBA00023172"/>
    </source>
</evidence>
<dbReference type="AlphaFoldDB" id="A0A8P4KS28"/>
<dbReference type="PANTHER" id="PTHR33064:SF37">
    <property type="entry name" value="RIBONUCLEASE H"/>
    <property type="match status" value="1"/>
</dbReference>
<dbReference type="EC" id="3.1.26.4" evidence="2"/>
<dbReference type="GO" id="GO:0004190">
    <property type="term" value="F:aspartic-type endopeptidase activity"/>
    <property type="evidence" value="ECO:0007669"/>
    <property type="project" value="InterPro"/>
</dbReference>
<dbReference type="Gene3D" id="3.30.70.270">
    <property type="match status" value="1"/>
</dbReference>
<evidence type="ECO:0000259" key="11">
    <source>
        <dbReference type="PROSITE" id="PS50175"/>
    </source>
</evidence>
<dbReference type="InterPro" id="IPR051320">
    <property type="entry name" value="Viral_Replic_Matur_Polypro"/>
</dbReference>
<keyword evidence="6" id="KW-0460">Magnesium</keyword>
<dbReference type="InterPro" id="IPR001969">
    <property type="entry name" value="Aspartic_peptidase_AS"/>
</dbReference>
<dbReference type="SUPFAM" id="SSF50630">
    <property type="entry name" value="Acid proteases"/>
    <property type="match status" value="1"/>
</dbReference>
<evidence type="ECO:0000313" key="14">
    <source>
        <dbReference type="Ensembl" id="ENSDLAP00005080251.1"/>
    </source>
</evidence>
<dbReference type="Proteomes" id="UP000694389">
    <property type="component" value="Unassembled WGS sequence"/>
</dbReference>
<evidence type="ECO:0000256" key="5">
    <source>
        <dbReference type="ARBA" id="ARBA00022801"/>
    </source>
</evidence>
<keyword evidence="10" id="KW-0233">DNA recombination</keyword>
<dbReference type="PROSITE" id="PS50879">
    <property type="entry name" value="RNASE_H_1"/>
    <property type="match status" value="1"/>
</dbReference>
<dbReference type="Pfam" id="PF17919">
    <property type="entry name" value="RT_RNaseH_2"/>
    <property type="match status" value="1"/>
</dbReference>
<dbReference type="GeneID" id="127355326"/>
<evidence type="ECO:0000256" key="2">
    <source>
        <dbReference type="ARBA" id="ARBA00012180"/>
    </source>
</evidence>
<gene>
    <name evidence="14" type="primary">LOC127355326</name>
</gene>
<evidence type="ECO:0000256" key="1">
    <source>
        <dbReference type="ARBA" id="ARBA00010879"/>
    </source>
</evidence>
<keyword evidence="8" id="KW-0229">DNA integration</keyword>
<evidence type="ECO:0000313" key="15">
    <source>
        <dbReference type="Proteomes" id="UP000694389"/>
    </source>
</evidence>
<dbReference type="InterPro" id="IPR043128">
    <property type="entry name" value="Rev_trsase/Diguanyl_cyclase"/>
</dbReference>
<proteinExistence type="inferred from homology"/>
<keyword evidence="4" id="KW-0548">Nucleotidyltransferase</keyword>
<dbReference type="RefSeq" id="XP_051242063.1">
    <property type="nucleotide sequence ID" value="XM_051386103.1"/>
</dbReference>
<dbReference type="Pfam" id="PF00078">
    <property type="entry name" value="RVT_1"/>
    <property type="match status" value="1"/>
</dbReference>
<dbReference type="Gene3D" id="3.30.420.10">
    <property type="entry name" value="Ribonuclease H-like superfamily/Ribonuclease H"/>
    <property type="match status" value="1"/>
</dbReference>
<dbReference type="FunFam" id="3.30.70.270:FF:000020">
    <property type="entry name" value="Transposon Tf2-6 polyprotein-like Protein"/>
    <property type="match status" value="1"/>
</dbReference>
<dbReference type="Pfam" id="PF00077">
    <property type="entry name" value="RVP"/>
    <property type="match status" value="1"/>
</dbReference>
<dbReference type="InterPro" id="IPR018061">
    <property type="entry name" value="Retropepsins"/>
</dbReference>
<evidence type="ECO:0000256" key="4">
    <source>
        <dbReference type="ARBA" id="ARBA00022695"/>
    </source>
</evidence>
<protein>
    <recommendedName>
        <fullName evidence="2">ribonuclease H</fullName>
        <ecNumber evidence="2">3.1.26.4</ecNumber>
    </recommendedName>
</protein>
<dbReference type="Ensembl" id="ENSDLAT00005074557.1">
    <property type="protein sequence ID" value="ENSDLAP00005073927.1"/>
    <property type="gene ID" value="ENSDLAG00005029797.1"/>
</dbReference>
<dbReference type="SUPFAM" id="SSF53098">
    <property type="entry name" value="Ribonuclease H-like"/>
    <property type="match status" value="1"/>
</dbReference>
<dbReference type="InterPro" id="IPR021109">
    <property type="entry name" value="Peptidase_aspartic_dom_sf"/>
</dbReference>